<keyword evidence="1" id="KW-0547">Nucleotide-binding</keyword>
<keyword evidence="3 6" id="KW-0347">Helicase</keyword>
<dbReference type="PANTHER" id="PTHR11274">
    <property type="entry name" value="RAD25/XP-B DNA REPAIR HELICASE"/>
    <property type="match status" value="1"/>
</dbReference>
<dbReference type="CDD" id="cd18785">
    <property type="entry name" value="SF2_C"/>
    <property type="match status" value="1"/>
</dbReference>
<proteinExistence type="predicted"/>
<evidence type="ECO:0000256" key="1">
    <source>
        <dbReference type="ARBA" id="ARBA00022741"/>
    </source>
</evidence>
<feature type="domain" description="Helicase ATP-binding" evidence="5">
    <location>
        <begin position="106"/>
        <end position="258"/>
    </location>
</feature>
<dbReference type="InterPro" id="IPR001650">
    <property type="entry name" value="Helicase_C-like"/>
</dbReference>
<reference evidence="6" key="1">
    <citation type="journal article" date="2021" name="Proc. Natl. Acad. Sci. U.S.A.">
        <title>A Catalog of Tens of Thousands of Viruses from Human Metagenomes Reveals Hidden Associations with Chronic Diseases.</title>
        <authorList>
            <person name="Tisza M.J."/>
            <person name="Buck C.B."/>
        </authorList>
    </citation>
    <scope>NUCLEOTIDE SEQUENCE</scope>
    <source>
        <strain evidence="6">Ctmqu18</strain>
    </source>
</reference>
<name>A0A8S5V666_9CAUD</name>
<protein>
    <submittedName>
        <fullName evidence="6">DNA helicase</fullName>
    </submittedName>
</protein>
<evidence type="ECO:0000259" key="5">
    <source>
        <dbReference type="PROSITE" id="PS51192"/>
    </source>
</evidence>
<evidence type="ECO:0000256" key="3">
    <source>
        <dbReference type="ARBA" id="ARBA00022806"/>
    </source>
</evidence>
<dbReference type="InterPro" id="IPR027417">
    <property type="entry name" value="P-loop_NTPase"/>
</dbReference>
<dbReference type="SUPFAM" id="SSF52540">
    <property type="entry name" value="P-loop containing nucleoside triphosphate hydrolases"/>
    <property type="match status" value="2"/>
</dbReference>
<dbReference type="SMART" id="SM00490">
    <property type="entry name" value="HELICc"/>
    <property type="match status" value="1"/>
</dbReference>
<dbReference type="Gene3D" id="3.40.50.300">
    <property type="entry name" value="P-loop containing nucleotide triphosphate hydrolases"/>
    <property type="match status" value="2"/>
</dbReference>
<dbReference type="SMART" id="SM00487">
    <property type="entry name" value="DEXDc"/>
    <property type="match status" value="1"/>
</dbReference>
<dbReference type="GO" id="GO:0005524">
    <property type="term" value="F:ATP binding"/>
    <property type="evidence" value="ECO:0007669"/>
    <property type="project" value="UniProtKB-KW"/>
</dbReference>
<dbReference type="EMBL" id="BK016207">
    <property type="protein sequence ID" value="DAG02204.1"/>
    <property type="molecule type" value="Genomic_DNA"/>
</dbReference>
<keyword evidence="2" id="KW-0378">Hydrolase</keyword>
<dbReference type="InterPro" id="IPR006935">
    <property type="entry name" value="Helicase/UvrB_N"/>
</dbReference>
<sequence length="467" mass="52752">MNIEVSSNLRVIDPTKKLEKWCDENLVVSNPVYVKKARMHLWLGGTPKYLYLYEKRGNDLILPLGVLNQIPYECVKDATIKSVFATAINVNFKAKVPLYDYQEKAVQAMYDAKFGILQSPAGSGKTQMGIALAAKTGRRTLWLCHTLDLVKQSMQRAKLYIDKDLIGTIASGKVNIGKGITFATVQTMSKLDLTQYRNYWDCIIVDEVHRVSGSPTSMTMYQKVLNNLSARHKYGLSATVHRSDGMIKATFMLIGDVVHEVDKSDVRDKILKVGIYPVSTGLRVGRAALNTDGTLNYAKLISYITEDVERNNLIIDCIEKDKSSLVLSDRLEHLTYLMSNLPLDKIKDAVMISGNMTTKKAKEMRDRALEDMRSGKKKYLFATYTLAKEGLDIPRLERLYLTTPQSDFAVVTQSIGRIARTFEDKIAPIAYDFVDDIGFLVKKYKKRCSIYKANNCYFIEGDYVKGQ</sequence>
<keyword evidence="4" id="KW-0067">ATP-binding</keyword>
<evidence type="ECO:0000313" key="6">
    <source>
        <dbReference type="EMBL" id="DAG02204.1"/>
    </source>
</evidence>
<dbReference type="GO" id="GO:0004386">
    <property type="term" value="F:helicase activity"/>
    <property type="evidence" value="ECO:0007669"/>
    <property type="project" value="UniProtKB-KW"/>
</dbReference>
<dbReference type="InterPro" id="IPR014001">
    <property type="entry name" value="Helicase_ATP-bd"/>
</dbReference>
<dbReference type="GO" id="GO:0003677">
    <property type="term" value="F:DNA binding"/>
    <property type="evidence" value="ECO:0007669"/>
    <property type="project" value="InterPro"/>
</dbReference>
<evidence type="ECO:0000256" key="2">
    <source>
        <dbReference type="ARBA" id="ARBA00022801"/>
    </source>
</evidence>
<dbReference type="InterPro" id="IPR050615">
    <property type="entry name" value="ATP-dep_DNA_Helicase"/>
</dbReference>
<dbReference type="Pfam" id="PF00271">
    <property type="entry name" value="Helicase_C"/>
    <property type="match status" value="1"/>
</dbReference>
<accession>A0A8S5V666</accession>
<dbReference type="Pfam" id="PF04851">
    <property type="entry name" value="ResIII"/>
    <property type="match status" value="1"/>
</dbReference>
<dbReference type="PROSITE" id="PS51192">
    <property type="entry name" value="HELICASE_ATP_BIND_1"/>
    <property type="match status" value="1"/>
</dbReference>
<evidence type="ECO:0000256" key="4">
    <source>
        <dbReference type="ARBA" id="ARBA00022840"/>
    </source>
</evidence>
<organism evidence="6">
    <name type="scientific">Siphoviridae sp. ctmqu18</name>
    <dbReference type="NCBI Taxonomy" id="2825655"/>
    <lineage>
        <taxon>Viruses</taxon>
        <taxon>Duplodnaviria</taxon>
        <taxon>Heunggongvirae</taxon>
        <taxon>Uroviricota</taxon>
        <taxon>Caudoviricetes</taxon>
    </lineage>
</organism>
<dbReference type="GO" id="GO:0016787">
    <property type="term" value="F:hydrolase activity"/>
    <property type="evidence" value="ECO:0007669"/>
    <property type="project" value="UniProtKB-KW"/>
</dbReference>
<dbReference type="PANTHER" id="PTHR11274:SF0">
    <property type="entry name" value="GENERAL TRANSCRIPTION AND DNA REPAIR FACTOR IIH HELICASE SUBUNIT XPB"/>
    <property type="match status" value="1"/>
</dbReference>